<protein>
    <submittedName>
        <fullName evidence="2">Uncharacterized protein</fullName>
    </submittedName>
</protein>
<evidence type="ECO:0000313" key="2">
    <source>
        <dbReference type="EMBL" id="KPP60660.1"/>
    </source>
</evidence>
<accession>A0A0P7TI87</accession>
<comment type="caution">
    <text evidence="2">The sequence shown here is derived from an EMBL/GenBank/DDBJ whole genome shotgun (WGS) entry which is preliminary data.</text>
</comment>
<dbReference type="EMBL" id="JARO02010473">
    <property type="protein sequence ID" value="KPP60660.1"/>
    <property type="molecule type" value="Genomic_DNA"/>
</dbReference>
<feature type="region of interest" description="Disordered" evidence="1">
    <location>
        <begin position="146"/>
        <end position="178"/>
    </location>
</feature>
<feature type="region of interest" description="Disordered" evidence="1">
    <location>
        <begin position="37"/>
        <end position="75"/>
    </location>
</feature>
<evidence type="ECO:0000256" key="1">
    <source>
        <dbReference type="SAM" id="MobiDB-lite"/>
    </source>
</evidence>
<proteinExistence type="predicted"/>
<dbReference type="STRING" id="113540.ENSSFOP00015063941"/>
<organism evidence="2 3">
    <name type="scientific">Scleropages formosus</name>
    <name type="common">Asian bonytongue</name>
    <name type="synonym">Osteoglossum formosum</name>
    <dbReference type="NCBI Taxonomy" id="113540"/>
    <lineage>
        <taxon>Eukaryota</taxon>
        <taxon>Metazoa</taxon>
        <taxon>Chordata</taxon>
        <taxon>Craniata</taxon>
        <taxon>Vertebrata</taxon>
        <taxon>Euteleostomi</taxon>
        <taxon>Actinopterygii</taxon>
        <taxon>Neopterygii</taxon>
        <taxon>Teleostei</taxon>
        <taxon>Osteoglossocephala</taxon>
        <taxon>Osteoglossomorpha</taxon>
        <taxon>Osteoglossiformes</taxon>
        <taxon>Osteoglossidae</taxon>
        <taxon>Scleropages</taxon>
    </lineage>
</organism>
<sequence length="202" mass="21782">MVSHSAHGNTYDISLSPPRTWRLSVAAGFPLWRVARGQVTTGPPPARPGNTRTQYGQRQAAPSAEMGSSDSDPLHMGLRQALSLGTAPGRIPGGTRKLKMMAEGKLASLPRGVRVGSQCSLASSMDLLSSRPPASDHQSRLQNVSIHGTLPRRKKGPAPVRSWDTYSHTGTLPHPGRSRLLPPPLVHHIIEENHPFLGGRDR</sequence>
<reference evidence="2 3" key="1">
    <citation type="submission" date="2015-08" db="EMBL/GenBank/DDBJ databases">
        <title>The genome of the Asian arowana (Scleropages formosus).</title>
        <authorList>
            <person name="Tan M.H."/>
            <person name="Gan H.M."/>
            <person name="Croft L.J."/>
            <person name="Austin C.M."/>
        </authorList>
    </citation>
    <scope>NUCLEOTIDE SEQUENCE [LARGE SCALE GENOMIC DNA]</scope>
    <source>
        <strain evidence="2">Aro1</strain>
    </source>
</reference>
<gene>
    <name evidence="2" type="ORF">Z043_121316</name>
</gene>
<name>A0A0P7TI87_SCLFO</name>
<dbReference type="AlphaFoldDB" id="A0A0P7TI87"/>
<dbReference type="Proteomes" id="UP000034805">
    <property type="component" value="Unassembled WGS sequence"/>
</dbReference>
<evidence type="ECO:0000313" key="3">
    <source>
        <dbReference type="Proteomes" id="UP000034805"/>
    </source>
</evidence>